<dbReference type="PANTHER" id="PTHR12673">
    <property type="entry name" value="FACIOGENITAL DYSPLASIA PROTEIN"/>
    <property type="match status" value="1"/>
</dbReference>
<evidence type="ECO:0000256" key="1">
    <source>
        <dbReference type="SAM" id="MobiDB-lite"/>
    </source>
</evidence>
<evidence type="ECO:0000313" key="4">
    <source>
        <dbReference type="Proteomes" id="UP000518752"/>
    </source>
</evidence>
<dbReference type="GO" id="GO:0005737">
    <property type="term" value="C:cytoplasm"/>
    <property type="evidence" value="ECO:0007669"/>
    <property type="project" value="TreeGrafter"/>
</dbReference>
<feature type="compositionally biased region" description="Basic and acidic residues" evidence="1">
    <location>
        <begin position="534"/>
        <end position="543"/>
    </location>
</feature>
<dbReference type="OrthoDB" id="1716625at2759"/>
<gene>
    <name evidence="3" type="ORF">D9757_008724</name>
</gene>
<feature type="compositionally biased region" description="Basic and acidic residues" evidence="1">
    <location>
        <begin position="852"/>
        <end position="870"/>
    </location>
</feature>
<sequence>MPISRSNTARSKSRSPAPPFSKSPRPYLPPSHYAAAGGFALPNRSEHPAPPPEDPHANQDPYMPVSSFSSPFDWDSSSLKESHTGRESTQTRRESQISNLPLVEAQLLPSLRDTIDRMTRSPSRLNSSTPTLKFTYSNQEQSANFADSSPHPLLPLPSPSPRLKLPTNYQKERSTTPKQMSTPKLGVLKSALKPPTPKPGCSPVSTAPVMSPGGAALKSVRSLLRRKSSTTTVAQNSPASNSQSLSSKENQPIASFDVLRMKNSRSRSRTDPGTFVPSNAPSPSGNLFNISQPKACLAQTSHIPRFHGGTFVSGDRPYKNRNGASTDESDFEYRYEMEKRDRRRLTVINAEVIASSSSSSSESEIDPSFAVTSPFQHSHFAGNISKRPVGPTKASGYGSGHNERKIGLGFVFPSDGGGGYVEEEQDYNSFQVAHNDSDNRDMIDPGGGERRSRLSIASYPSAASIYTDNEESEFQTMDSMARSGSFLDLGGLDETHSRRKAALLGLVRGLDDLQPASVGGHSIRVDSAGVKNRTLSEESDYRGADGVAVSSGSLDPGHAMGLWDSPVQRTGLVDEDFGSEYGVSPVNDGRDPPTPNTSPDPAQSSSPYGSPAASPVSRRASLYFPKSTVPRLSSADGNSTGFGVSFGRSLPLETGKYDYLPPSPRLPSSADKPTAFDWGSLRPSRTSQGIPFEEKGKNLRYVSNRKSFTEGSSISDTKSPSSMAPSKSLSSASASAQGPKGPTADISSRRESYNTFESVVLAKRSKEAAVRTRQAFGIPPSASEEMYSPDDYHRNASSPQLPPADSISSGVNVAMEGLSWEYEGSNELSVGAENLFRNLSLGEGGVRGEVVDTFRRGRSIDGNRQKRSEKQQIPPVPPPPPLPVEISNERTEKSKSRERRQSSRQRSRTPVARPKSVLQGPDLGIVTSDTSPSSWRTHVGYTMYRTFLVRYGETEVERQELVWELCISETKFVEDFSSVIDLFILPLRVHNSKTWIAGVPLEISKVLDWLEDIIYLHEQMRTSLQSFFRAPEYGIEGGTGIARVLRTYVSKFEIYQPYLVKITSVSDMLERLVRDEGSDFGEFVRIQEKTPESRISLSSLLSEPMNRLEKYPNFFERLLDLTPKNHPEYLATLMLMHSATLVVKALMTVKEREEEYDLVKRISERIDGLPPAMNLARRERRLLCYGQLIRFGSHKFPESTSSNSRKTPDPQNRTSKLVDAIQEWDTTGRSRSDSIKSDNSAFTGVSFRSVETSSPPPLRPLFVLVFSDMIVLAAAILSLREGDFGYPQDLLQGSERWILCEDVGIARVLGVEVVDSNATDEESSSVNVDLLPVEFDLDQSASCTTSFKTIQFKLPPSASTNPSRKSWLSAFRQSAQSTMRILSNPGFSCSNGDIEGPNHLLDQDRRRILESIIETGLPMPKSPSVQLATESILMGIGSSTDSTQMEREERGWWSLQYQQLLREQLYNISSM</sequence>
<feature type="compositionally biased region" description="Basic and acidic residues" evidence="1">
    <location>
        <begin position="887"/>
        <end position="901"/>
    </location>
</feature>
<dbReference type="InterPro" id="IPR000219">
    <property type="entry name" value="DH_dom"/>
</dbReference>
<reference evidence="3 4" key="1">
    <citation type="journal article" date="2020" name="ISME J.">
        <title>Uncovering the hidden diversity of litter-decomposition mechanisms in mushroom-forming fungi.</title>
        <authorList>
            <person name="Floudas D."/>
            <person name="Bentzer J."/>
            <person name="Ahren D."/>
            <person name="Johansson T."/>
            <person name="Persson P."/>
            <person name="Tunlid A."/>
        </authorList>
    </citation>
    <scope>NUCLEOTIDE SEQUENCE [LARGE SCALE GENOMIC DNA]</scope>
    <source>
        <strain evidence="3 4">CBS 406.79</strain>
    </source>
</reference>
<dbReference type="Proteomes" id="UP000518752">
    <property type="component" value="Unassembled WGS sequence"/>
</dbReference>
<feature type="region of interest" description="Disordered" evidence="1">
    <location>
        <begin position="852"/>
        <end position="923"/>
    </location>
</feature>
<feature type="compositionally biased region" description="Low complexity" evidence="1">
    <location>
        <begin position="229"/>
        <end position="247"/>
    </location>
</feature>
<feature type="domain" description="DH" evidence="2">
    <location>
        <begin position="957"/>
        <end position="1176"/>
    </location>
</feature>
<feature type="compositionally biased region" description="Pro residues" evidence="1">
    <location>
        <begin position="874"/>
        <end position="883"/>
    </location>
</feature>
<feature type="compositionally biased region" description="Polar residues" evidence="1">
    <location>
        <begin position="1"/>
        <end position="10"/>
    </location>
</feature>
<dbReference type="Pfam" id="PF00621">
    <property type="entry name" value="RhoGEF"/>
    <property type="match status" value="1"/>
</dbReference>
<feature type="compositionally biased region" description="Low complexity" evidence="1">
    <location>
        <begin position="66"/>
        <end position="77"/>
    </location>
</feature>
<feature type="region of interest" description="Disordered" evidence="1">
    <location>
        <begin position="225"/>
        <end position="287"/>
    </location>
</feature>
<evidence type="ECO:0000259" key="2">
    <source>
        <dbReference type="PROSITE" id="PS50010"/>
    </source>
</evidence>
<organism evidence="3 4">
    <name type="scientific">Collybiopsis confluens</name>
    <dbReference type="NCBI Taxonomy" id="2823264"/>
    <lineage>
        <taxon>Eukaryota</taxon>
        <taxon>Fungi</taxon>
        <taxon>Dikarya</taxon>
        <taxon>Basidiomycota</taxon>
        <taxon>Agaricomycotina</taxon>
        <taxon>Agaricomycetes</taxon>
        <taxon>Agaricomycetidae</taxon>
        <taxon>Agaricales</taxon>
        <taxon>Marasmiineae</taxon>
        <taxon>Omphalotaceae</taxon>
        <taxon>Collybiopsis</taxon>
    </lineage>
</organism>
<feature type="region of interest" description="Disordered" evidence="1">
    <location>
        <begin position="1196"/>
        <end position="1218"/>
    </location>
</feature>
<proteinExistence type="predicted"/>
<dbReference type="GO" id="GO:0005085">
    <property type="term" value="F:guanyl-nucleotide exchange factor activity"/>
    <property type="evidence" value="ECO:0007669"/>
    <property type="project" value="InterPro"/>
</dbReference>
<dbReference type="PROSITE" id="PS50010">
    <property type="entry name" value="DH_2"/>
    <property type="match status" value="1"/>
</dbReference>
<keyword evidence="4" id="KW-1185">Reference proteome</keyword>
<dbReference type="Gene3D" id="1.20.900.10">
    <property type="entry name" value="Dbl homology (DH) domain"/>
    <property type="match status" value="1"/>
</dbReference>
<name>A0A8H5M2Y6_9AGAR</name>
<dbReference type="EMBL" id="JAACJN010000073">
    <property type="protein sequence ID" value="KAF5378923.1"/>
    <property type="molecule type" value="Genomic_DNA"/>
</dbReference>
<feature type="compositionally biased region" description="Low complexity" evidence="1">
    <location>
        <begin position="601"/>
        <end position="615"/>
    </location>
</feature>
<evidence type="ECO:0000313" key="3">
    <source>
        <dbReference type="EMBL" id="KAF5378923.1"/>
    </source>
</evidence>
<feature type="region of interest" description="Disordered" evidence="1">
    <location>
        <begin position="577"/>
        <end position="615"/>
    </location>
</feature>
<dbReference type="SMART" id="SM00325">
    <property type="entry name" value="RhoGEF"/>
    <property type="match status" value="1"/>
</dbReference>
<feature type="region of interest" description="Disordered" evidence="1">
    <location>
        <begin position="140"/>
        <end position="213"/>
    </location>
</feature>
<feature type="region of interest" description="Disordered" evidence="1">
    <location>
        <begin position="770"/>
        <end position="807"/>
    </location>
</feature>
<feature type="region of interest" description="Disordered" evidence="1">
    <location>
        <begin position="1"/>
        <end position="103"/>
    </location>
</feature>
<feature type="compositionally biased region" description="Low complexity" evidence="1">
    <location>
        <begin position="718"/>
        <end position="736"/>
    </location>
</feature>
<dbReference type="InterPro" id="IPR051092">
    <property type="entry name" value="FYVE_RhoGEF_PH"/>
</dbReference>
<feature type="compositionally biased region" description="Pro residues" evidence="1">
    <location>
        <begin position="16"/>
        <end position="29"/>
    </location>
</feature>
<feature type="compositionally biased region" description="Polar residues" evidence="1">
    <location>
        <begin position="276"/>
        <end position="287"/>
    </location>
</feature>
<comment type="caution">
    <text evidence="3">The sequence shown here is derived from an EMBL/GenBank/DDBJ whole genome shotgun (WGS) entry which is preliminary data.</text>
</comment>
<feature type="compositionally biased region" description="Polar residues" evidence="1">
    <location>
        <begin position="1198"/>
        <end position="1215"/>
    </location>
</feature>
<dbReference type="InterPro" id="IPR035899">
    <property type="entry name" value="DBL_dom_sf"/>
</dbReference>
<feature type="region of interest" description="Disordered" evidence="1">
    <location>
        <begin position="661"/>
        <end position="749"/>
    </location>
</feature>
<dbReference type="PANTHER" id="PTHR12673:SF159">
    <property type="entry name" value="LD03170P"/>
    <property type="match status" value="1"/>
</dbReference>
<dbReference type="SUPFAM" id="SSF48065">
    <property type="entry name" value="DBL homology domain (DH-domain)"/>
    <property type="match status" value="1"/>
</dbReference>
<feature type="region of interest" description="Disordered" evidence="1">
    <location>
        <begin position="534"/>
        <end position="562"/>
    </location>
</feature>
<feature type="compositionally biased region" description="Basic and acidic residues" evidence="1">
    <location>
        <begin position="78"/>
        <end position="95"/>
    </location>
</feature>
<feature type="compositionally biased region" description="Polar residues" evidence="1">
    <location>
        <begin position="704"/>
        <end position="717"/>
    </location>
</feature>
<accession>A0A8H5M2Y6</accession>
<protein>
    <recommendedName>
        <fullName evidence="2">DH domain-containing protein</fullName>
    </recommendedName>
</protein>